<reference evidence="2" key="1">
    <citation type="submission" date="2025-08" db="UniProtKB">
        <authorList>
            <consortium name="RefSeq"/>
        </authorList>
    </citation>
    <scope>IDENTIFICATION</scope>
    <source>
        <strain evidence="2">Tuebingen</strain>
        <tissue evidence="2">Fibroblasts and whole tissue</tissue>
    </source>
</reference>
<sequence length="347" mass="38495">MLTTAQWTQSRSTQTKTKSNMMTSNNTRRLFQRFSKYQGLAVVLDEEKDALFRASPAAFKVSKTASENNQISQVKSVSPKDTFSGNDGVSVVVFLHESDGVSETFLCSETDTSFPTNRVSVMDTFSEIDSFSQIEGVAPVNTFSDTDDVSPTDDVPPMDTFYETEAVSLIDGVPLTHTVSETDTIDSVTHHNQYPPNTSKMYSYFEYRKKKADPTNTRRLIQRFSEYQGLAFVLDEEEDALFRASPAFKVSKTASETNQISQIESVSPKDTFSENDDVSVVEDVAPVDTFSETDDVSSTVGVPPMDTCYETDSVYQIDGVPSRDTVSETDAVSQIDRVPVMHCKKAN</sequence>
<evidence type="ECO:0000313" key="2">
    <source>
        <dbReference type="RefSeq" id="XP_073785894.1"/>
    </source>
</evidence>
<keyword evidence="1" id="KW-1185">Reference proteome</keyword>
<dbReference type="Proteomes" id="UP000000437">
    <property type="component" value="Chromosome 18"/>
</dbReference>
<organism evidence="1 2">
    <name type="scientific">Danio rerio</name>
    <name type="common">Zebrafish</name>
    <name type="synonym">Brachydanio rerio</name>
    <dbReference type="NCBI Taxonomy" id="7955"/>
    <lineage>
        <taxon>Eukaryota</taxon>
        <taxon>Metazoa</taxon>
        <taxon>Chordata</taxon>
        <taxon>Craniata</taxon>
        <taxon>Vertebrata</taxon>
        <taxon>Euteleostomi</taxon>
        <taxon>Actinopterygii</taxon>
        <taxon>Neopterygii</taxon>
        <taxon>Teleostei</taxon>
        <taxon>Ostariophysi</taxon>
        <taxon>Cypriniformes</taxon>
        <taxon>Danionidae</taxon>
        <taxon>Danioninae</taxon>
        <taxon>Danio</taxon>
    </lineage>
</organism>
<gene>
    <name evidence="2" type="primary">LOC137488235</name>
</gene>
<protein>
    <submittedName>
        <fullName evidence="2">Uncharacterized protein isoform X1</fullName>
    </submittedName>
</protein>
<evidence type="ECO:0000313" key="1">
    <source>
        <dbReference type="Proteomes" id="UP000000437"/>
    </source>
</evidence>
<dbReference type="RefSeq" id="XP_073785894.1">
    <property type="nucleotide sequence ID" value="XM_073929793.1"/>
</dbReference>
<name>A0AC58HV84_DANRE</name>
<proteinExistence type="predicted"/>
<accession>A0AC58HV84</accession>